<dbReference type="InterPro" id="IPR015899">
    <property type="entry name" value="UDP-GalPyranose_mutase_C"/>
</dbReference>
<dbReference type="PANTHER" id="PTHR21197">
    <property type="entry name" value="UDP-GALACTOPYRANOSE MUTASE"/>
    <property type="match status" value="1"/>
</dbReference>
<proteinExistence type="predicted"/>
<dbReference type="Gene3D" id="3.40.50.720">
    <property type="entry name" value="NAD(P)-binding Rossmann-like Domain"/>
    <property type="match status" value="1"/>
</dbReference>
<dbReference type="Proteomes" id="UP000781958">
    <property type="component" value="Unassembled WGS sequence"/>
</dbReference>
<gene>
    <name evidence="2" type="ORF">J2851_004245</name>
</gene>
<dbReference type="PANTHER" id="PTHR21197:SF0">
    <property type="entry name" value="UDP-GALACTOPYRANOSE MUTASE"/>
    <property type="match status" value="1"/>
</dbReference>
<dbReference type="EMBL" id="JAGINP010000016">
    <property type="protein sequence ID" value="MBP2294455.1"/>
    <property type="molecule type" value="Genomic_DNA"/>
</dbReference>
<name>A0ABS4SPI5_9PROT</name>
<protein>
    <submittedName>
        <fullName evidence="2">UDP-galactopyranose mutase</fullName>
    </submittedName>
</protein>
<reference evidence="2 3" key="1">
    <citation type="submission" date="2021-03" db="EMBL/GenBank/DDBJ databases">
        <title>Genomic Encyclopedia of Type Strains, Phase III (KMG-III): the genomes of soil and plant-associated and newly described type strains.</title>
        <authorList>
            <person name="Whitman W."/>
        </authorList>
    </citation>
    <scope>NUCLEOTIDE SEQUENCE [LARGE SCALE GENOMIC DNA]</scope>
    <source>
        <strain evidence="2 3">IMMIB AFH-6</strain>
    </source>
</reference>
<dbReference type="RefSeq" id="WP_209768651.1">
    <property type="nucleotide sequence ID" value="NZ_JBHSLM010000049.1"/>
</dbReference>
<sequence length="83" mass="9508">MREYSRGAGRGDEPYYPIGTPRDRALYDAYRDLARREERVIFGGRLGSYRYLDMDQAIGAALTCFDRDVRPRLTGEMPMGPKA</sequence>
<evidence type="ECO:0000313" key="3">
    <source>
        <dbReference type="Proteomes" id="UP000781958"/>
    </source>
</evidence>
<feature type="domain" description="UDP-galactopyranose mutase C-terminal" evidence="1">
    <location>
        <begin position="1"/>
        <end position="51"/>
    </location>
</feature>
<organism evidence="2 3">
    <name type="scientific">Azospirillum rugosum</name>
    <dbReference type="NCBI Taxonomy" id="416170"/>
    <lineage>
        <taxon>Bacteria</taxon>
        <taxon>Pseudomonadati</taxon>
        <taxon>Pseudomonadota</taxon>
        <taxon>Alphaproteobacteria</taxon>
        <taxon>Rhodospirillales</taxon>
        <taxon>Azospirillaceae</taxon>
        <taxon>Azospirillum</taxon>
    </lineage>
</organism>
<dbReference type="Pfam" id="PF03275">
    <property type="entry name" value="GLF"/>
    <property type="match status" value="1"/>
</dbReference>
<evidence type="ECO:0000313" key="2">
    <source>
        <dbReference type="EMBL" id="MBP2294455.1"/>
    </source>
</evidence>
<evidence type="ECO:0000259" key="1">
    <source>
        <dbReference type="Pfam" id="PF03275"/>
    </source>
</evidence>
<comment type="caution">
    <text evidence="2">The sequence shown here is derived from an EMBL/GenBank/DDBJ whole genome shotgun (WGS) entry which is preliminary data.</text>
</comment>
<accession>A0ABS4SPI5</accession>
<keyword evidence="3" id="KW-1185">Reference proteome</keyword>